<dbReference type="EMBL" id="BAAAME010000004">
    <property type="protein sequence ID" value="GAA1743368.1"/>
    <property type="molecule type" value="Genomic_DNA"/>
</dbReference>
<evidence type="ECO:0000313" key="6">
    <source>
        <dbReference type="Proteomes" id="UP001501057"/>
    </source>
</evidence>
<dbReference type="InterPro" id="IPR003399">
    <property type="entry name" value="Mce/MlaD"/>
</dbReference>
<dbReference type="PANTHER" id="PTHR33371:SF19">
    <property type="entry name" value="MCE-FAMILY PROTEIN MCE4A"/>
    <property type="match status" value="1"/>
</dbReference>
<accession>A0ABP4VZP0</accession>
<evidence type="ECO:0000259" key="3">
    <source>
        <dbReference type="Pfam" id="PF02470"/>
    </source>
</evidence>
<name>A0ABP4VZP0_9ACTN</name>
<keyword evidence="2" id="KW-0472">Membrane</keyword>
<dbReference type="Pfam" id="PF02470">
    <property type="entry name" value="MlaD"/>
    <property type="match status" value="1"/>
</dbReference>
<reference evidence="6" key="1">
    <citation type="journal article" date="2019" name="Int. J. Syst. Evol. Microbiol.">
        <title>The Global Catalogue of Microorganisms (GCM) 10K type strain sequencing project: providing services to taxonomists for standard genome sequencing and annotation.</title>
        <authorList>
            <consortium name="The Broad Institute Genomics Platform"/>
            <consortium name="The Broad Institute Genome Sequencing Center for Infectious Disease"/>
            <person name="Wu L."/>
            <person name="Ma J."/>
        </authorList>
    </citation>
    <scope>NUCLEOTIDE SEQUENCE [LARGE SCALE GENOMIC DNA]</scope>
    <source>
        <strain evidence="6">JCM 13518</strain>
    </source>
</reference>
<keyword evidence="2" id="KW-0812">Transmembrane</keyword>
<organism evidence="5 6">
    <name type="scientific">Aeromicrobium alkaliterrae</name>
    <dbReference type="NCBI Taxonomy" id="302168"/>
    <lineage>
        <taxon>Bacteria</taxon>
        <taxon>Bacillati</taxon>
        <taxon>Actinomycetota</taxon>
        <taxon>Actinomycetes</taxon>
        <taxon>Propionibacteriales</taxon>
        <taxon>Nocardioidaceae</taxon>
        <taxon>Aeromicrobium</taxon>
    </lineage>
</organism>
<keyword evidence="2" id="KW-1133">Transmembrane helix</keyword>
<keyword evidence="6" id="KW-1185">Reference proteome</keyword>
<dbReference type="InterPro" id="IPR024516">
    <property type="entry name" value="Mce_C"/>
</dbReference>
<feature type="domain" description="Mce/MlaD" evidence="3">
    <location>
        <begin position="44"/>
        <end position="119"/>
    </location>
</feature>
<sequence length="435" mass="45189">MSGPVIIKSPRRVDTIFGIVFVGLIVLGLLVAMMVYNRAFVSSTDIKLTTGSVGNAMQTGSDVKLNGVPVGVVKHIESTADGATLTLAIKPSVAENLPPDTVARLLPKTLFGERYVQLLADGATSGDGLAAGDTIRQDASDEAVELEQVLDELLPVLEALQPEKLSAALGELSLLLSGRGAKIGESMEAWGTYLTELQPSVPALADDLVKLGEVARTYNVAAPDLLEALDDLTTTTQTFVDEQDTLTTLFANVITASTTTRDWLQANQGTIITLSAESRSALSAAAPYASQFPCLFKAVADFIPTMDTVLGKGTGEPGIHVTLNVVPSRGAYEPGRDTPQFSTGGQARCPYQNSAAASPSSLPADAPPTIAPPPSPLVASQIGDAMGLGEVNSPAENQLIAELLAGGQDLAPGDYPAWSSLLVGPTLRGTVVTVQ</sequence>
<evidence type="ECO:0000256" key="1">
    <source>
        <dbReference type="SAM" id="MobiDB-lite"/>
    </source>
</evidence>
<feature type="compositionally biased region" description="Low complexity" evidence="1">
    <location>
        <begin position="354"/>
        <end position="364"/>
    </location>
</feature>
<feature type="domain" description="Mammalian cell entry C-terminal" evidence="4">
    <location>
        <begin position="127"/>
        <end position="344"/>
    </location>
</feature>
<feature type="compositionally biased region" description="Pro residues" evidence="1">
    <location>
        <begin position="365"/>
        <end position="375"/>
    </location>
</feature>
<evidence type="ECO:0000259" key="4">
    <source>
        <dbReference type="Pfam" id="PF11887"/>
    </source>
</evidence>
<dbReference type="PANTHER" id="PTHR33371">
    <property type="entry name" value="INTERMEMBRANE PHOSPHOLIPID TRANSPORT SYSTEM BINDING PROTEIN MLAD-RELATED"/>
    <property type="match status" value="1"/>
</dbReference>
<protein>
    <submittedName>
        <fullName evidence="5">MCE family protein</fullName>
    </submittedName>
</protein>
<evidence type="ECO:0000313" key="5">
    <source>
        <dbReference type="EMBL" id="GAA1743368.1"/>
    </source>
</evidence>
<dbReference type="NCBIfam" id="TIGR00996">
    <property type="entry name" value="Mtu_fam_mce"/>
    <property type="match status" value="1"/>
</dbReference>
<dbReference type="RefSeq" id="WP_344201923.1">
    <property type="nucleotide sequence ID" value="NZ_BAAAME010000004.1"/>
</dbReference>
<dbReference type="InterPro" id="IPR005693">
    <property type="entry name" value="Mce"/>
</dbReference>
<dbReference type="Pfam" id="PF11887">
    <property type="entry name" value="Mce4_CUP1"/>
    <property type="match status" value="1"/>
</dbReference>
<proteinExistence type="predicted"/>
<feature type="region of interest" description="Disordered" evidence="1">
    <location>
        <begin position="329"/>
        <end position="375"/>
    </location>
</feature>
<feature type="transmembrane region" description="Helical" evidence="2">
    <location>
        <begin position="16"/>
        <end position="36"/>
    </location>
</feature>
<dbReference type="InterPro" id="IPR052336">
    <property type="entry name" value="MlaD_Phospholipid_Transporter"/>
</dbReference>
<gene>
    <name evidence="5" type="ORF">GCM10009710_24290</name>
</gene>
<evidence type="ECO:0000256" key="2">
    <source>
        <dbReference type="SAM" id="Phobius"/>
    </source>
</evidence>
<dbReference type="Proteomes" id="UP001501057">
    <property type="component" value="Unassembled WGS sequence"/>
</dbReference>
<comment type="caution">
    <text evidence="5">The sequence shown here is derived from an EMBL/GenBank/DDBJ whole genome shotgun (WGS) entry which is preliminary data.</text>
</comment>